<dbReference type="GO" id="GO:0016788">
    <property type="term" value="F:hydrolase activity, acting on ester bonds"/>
    <property type="evidence" value="ECO:0007669"/>
    <property type="project" value="TreeGrafter"/>
</dbReference>
<comment type="similarity">
    <text evidence="1">Belongs to the esterase D family.</text>
</comment>
<name>A0A098DJH2_GIBZE</name>
<dbReference type="Pfam" id="PF00756">
    <property type="entry name" value="Esterase"/>
    <property type="match status" value="1"/>
</dbReference>
<dbReference type="InterPro" id="IPR029058">
    <property type="entry name" value="AB_hydrolase_fold"/>
</dbReference>
<dbReference type="InterPro" id="IPR000801">
    <property type="entry name" value="Esterase-like"/>
</dbReference>
<evidence type="ECO:0000313" key="3">
    <source>
        <dbReference type="EnsemblFungi" id="CEF78602"/>
    </source>
</evidence>
<dbReference type="PANTHER" id="PTHR40841:SF2">
    <property type="entry name" value="SIDEROPHORE-DEGRADING ESTERASE (EUROFUNG)"/>
    <property type="match status" value="1"/>
</dbReference>
<organism evidence="3">
    <name type="scientific">Gibberella zeae (strain ATCC MYA-4620 / CBS 123657 / FGSC 9075 / NRRL 31084 / PH-1)</name>
    <name type="common">Wheat head blight fungus</name>
    <name type="synonym">Fusarium graminearum</name>
    <dbReference type="NCBI Taxonomy" id="229533"/>
    <lineage>
        <taxon>Eukaryota</taxon>
        <taxon>Fungi</taxon>
        <taxon>Dikarya</taxon>
        <taxon>Ascomycota</taxon>
        <taxon>Pezizomycotina</taxon>
        <taxon>Sordariomycetes</taxon>
        <taxon>Hypocreomycetidae</taxon>
        <taxon>Hypocreales</taxon>
        <taxon>Nectriaceae</taxon>
        <taxon>Fusarium</taxon>
    </lineage>
</organism>
<dbReference type="InterPro" id="IPR052558">
    <property type="entry name" value="Siderophore_Hydrolase_D"/>
</dbReference>
<accession>A0A098DJH2</accession>
<evidence type="ECO:0000256" key="1">
    <source>
        <dbReference type="ARBA" id="ARBA00005622"/>
    </source>
</evidence>
<evidence type="ECO:0008006" key="4">
    <source>
        <dbReference type="Google" id="ProtNLM"/>
    </source>
</evidence>
<dbReference type="SUPFAM" id="SSF53474">
    <property type="entry name" value="alpha/beta-Hydrolases"/>
    <property type="match status" value="1"/>
</dbReference>
<proteinExistence type="inferred from homology"/>
<sequence>MLSVAACHSSMLRCLTRARPSLSLSLSPPRSLIHLPPKHRTMATEHSHGHARVPNTLEWLAKTKRGDYLVQVAWPLCWGEDRVAAQDEKVNLVYLVDGNAYFFTAVDVSRRLEYLNSTRTVIVGIGYPPSKYVYDFRRGPDLTPFADEYDMPLDRHGKPRTDISFGEAEQFLDWMKTDVMPYVENELFPKANLHTGRKALFGHSYGGIFALNTMFTEPELFNSFLIASPVIWWNKDFLIRKPEKTFLARDKPVDPPFSLALTWGTGKSELEREPQETDEEWWKRQNCAEHDEMREAAQTLASRLEKSPSVKKIWTREFAGEDHGSVAVTGLQQSLMQFILGKI</sequence>
<reference evidence="3" key="1">
    <citation type="journal article" date="2007" name="Science">
        <title>The Fusarium graminearum genome reveals a link between localized polymorphism and pathogen specialization.</title>
        <authorList>
            <person name="Cuomo C.A."/>
            <person name="Gueldener U."/>
            <person name="Xu J.-R."/>
            <person name="Trail F."/>
            <person name="Turgeon B.G."/>
            <person name="Di Pietro A."/>
            <person name="Walton J.D."/>
            <person name="Ma L.-J."/>
            <person name="Baker S.E."/>
            <person name="Rep M."/>
            <person name="Adam G."/>
            <person name="Antoniw J."/>
            <person name="Baldwin T."/>
            <person name="Calvo S.E."/>
            <person name="Chang Y.-L."/>
            <person name="DeCaprio D."/>
            <person name="Gale L.R."/>
            <person name="Gnerre S."/>
            <person name="Goswami R.S."/>
            <person name="Hammond-Kosack K."/>
            <person name="Harris L.J."/>
            <person name="Hilburn K."/>
            <person name="Kennell J.C."/>
            <person name="Kroken S."/>
            <person name="Magnuson J.K."/>
            <person name="Mannhaupt G."/>
            <person name="Mauceli E.W."/>
            <person name="Mewes H.-W."/>
            <person name="Mitterbauer R."/>
            <person name="Muehlbauer G."/>
            <person name="Muensterkoetter M."/>
            <person name="Nelson D."/>
            <person name="O'Donnell K."/>
            <person name="Ouellet T."/>
            <person name="Qi W."/>
            <person name="Quesneville H."/>
            <person name="Roncero M.I.G."/>
            <person name="Seong K.-Y."/>
            <person name="Tetko I.V."/>
            <person name="Urban M."/>
            <person name="Waalwijk C."/>
            <person name="Ward T.J."/>
            <person name="Yao J."/>
            <person name="Birren B.W."/>
            <person name="Kistler H.C."/>
        </authorList>
    </citation>
    <scope>NUCLEOTIDE SEQUENCE [LARGE SCALE GENOMIC DNA]</scope>
    <source>
        <strain evidence="3">PH-1 / ATCC MYA-4620 / FGSC 9075 / NRRL 31084</strain>
    </source>
</reference>
<dbReference type="Gene3D" id="3.40.50.1820">
    <property type="entry name" value="alpha/beta hydrolase"/>
    <property type="match status" value="1"/>
</dbReference>
<dbReference type="AlphaFoldDB" id="A0A098DJH2"/>
<keyword evidence="2" id="KW-0378">Hydrolase</keyword>
<dbReference type="PANTHER" id="PTHR40841">
    <property type="entry name" value="SIDEROPHORE TRIACETYLFUSARININE C ESTERASE"/>
    <property type="match status" value="1"/>
</dbReference>
<protein>
    <recommendedName>
        <fullName evidence="4">Ferri-bacillibactin esterase BesA</fullName>
    </recommendedName>
</protein>
<accession>A0A0E0S527</accession>
<reference evidence="3" key="3">
    <citation type="submission" date="2017-01" db="UniProtKB">
        <authorList>
            <consortium name="EnsemblFungi"/>
        </authorList>
    </citation>
    <scope>IDENTIFICATION</scope>
    <source>
        <strain evidence="3">PH-1 / ATCC MYA-4620 / FGSC 9075 / NRRL 31084</strain>
    </source>
</reference>
<dbReference type="EnsemblFungi" id="CEF78602">
    <property type="protein sequence ID" value="CEF78602"/>
    <property type="gene ID" value="FGRRES_16212_M"/>
</dbReference>
<dbReference type="EMBL" id="HG970333">
    <property type="status" value="NOT_ANNOTATED_CDS"/>
    <property type="molecule type" value="Genomic_DNA"/>
</dbReference>
<evidence type="ECO:0000256" key="2">
    <source>
        <dbReference type="ARBA" id="ARBA00022801"/>
    </source>
</evidence>
<reference evidence="3" key="2">
    <citation type="journal article" date="2010" name="Nature">
        <title>Comparative genomics reveals mobile pathogenicity chromosomes in Fusarium.</title>
        <authorList>
            <person name="Ma L.J."/>
            <person name="van der Does H.C."/>
            <person name="Borkovich K.A."/>
            <person name="Coleman J.J."/>
            <person name="Daboussi M.J."/>
            <person name="Di Pietro A."/>
            <person name="Dufresne M."/>
            <person name="Freitag M."/>
            <person name="Grabherr M."/>
            <person name="Henrissat B."/>
            <person name="Houterman P.M."/>
            <person name="Kang S."/>
            <person name="Shim W.B."/>
            <person name="Woloshuk C."/>
            <person name="Xie X."/>
            <person name="Xu J.R."/>
            <person name="Antoniw J."/>
            <person name="Baker S.E."/>
            <person name="Bluhm B.H."/>
            <person name="Breakspear A."/>
            <person name="Brown D.W."/>
            <person name="Butchko R.A."/>
            <person name="Chapman S."/>
            <person name="Coulson R."/>
            <person name="Coutinho P.M."/>
            <person name="Danchin E.G."/>
            <person name="Diener A."/>
            <person name="Gale L.R."/>
            <person name="Gardiner D.M."/>
            <person name="Goff S."/>
            <person name="Hammond-Kosack K.E."/>
            <person name="Hilburn K."/>
            <person name="Hua-Van A."/>
            <person name="Jonkers W."/>
            <person name="Kazan K."/>
            <person name="Kodira C.D."/>
            <person name="Koehrsen M."/>
            <person name="Kumar L."/>
            <person name="Lee Y.H."/>
            <person name="Li L."/>
            <person name="Manners J.M."/>
            <person name="Miranda-Saavedra D."/>
            <person name="Mukherjee M."/>
            <person name="Park G."/>
            <person name="Park J."/>
            <person name="Park S.Y."/>
            <person name="Proctor R.H."/>
            <person name="Regev A."/>
            <person name="Ruiz-Roldan M.C."/>
            <person name="Sain D."/>
            <person name="Sakthikumar S."/>
            <person name="Sykes S."/>
            <person name="Schwartz D.C."/>
            <person name="Turgeon B.G."/>
            <person name="Wapinski I."/>
            <person name="Yoder O."/>
            <person name="Young S."/>
            <person name="Zeng Q."/>
            <person name="Zhou S."/>
            <person name="Galagan J."/>
            <person name="Cuomo C.A."/>
            <person name="Kistler H.C."/>
            <person name="Rep M."/>
        </authorList>
    </citation>
    <scope>GENOME REANNOTATION</scope>
    <source>
        <strain evidence="3">PH-1 / ATCC MYA-4620 / FGSC 9075 / NRRL 31084</strain>
    </source>
</reference>